<gene>
    <name evidence="9" type="ORF">CMC5_075710</name>
</gene>
<dbReference type="GO" id="GO:0046656">
    <property type="term" value="P:folic acid biosynthetic process"/>
    <property type="evidence" value="ECO:0007669"/>
    <property type="project" value="UniProtKB-KW"/>
</dbReference>
<keyword evidence="10" id="KW-1185">Reference proteome</keyword>
<accession>A0A0K1ER88</accession>
<dbReference type="NCBIfam" id="TIGR00526">
    <property type="entry name" value="folB_dom"/>
    <property type="match status" value="1"/>
</dbReference>
<dbReference type="Gene3D" id="3.30.1130.10">
    <property type="match status" value="1"/>
</dbReference>
<feature type="domain" description="Dihydroneopterin aldolase/epimerase" evidence="8">
    <location>
        <begin position="21"/>
        <end position="133"/>
    </location>
</feature>
<dbReference type="KEGG" id="ccro:CMC5_075710"/>
<organism evidence="9 10">
    <name type="scientific">Chondromyces crocatus</name>
    <dbReference type="NCBI Taxonomy" id="52"/>
    <lineage>
        <taxon>Bacteria</taxon>
        <taxon>Pseudomonadati</taxon>
        <taxon>Myxococcota</taxon>
        <taxon>Polyangia</taxon>
        <taxon>Polyangiales</taxon>
        <taxon>Polyangiaceae</taxon>
        <taxon>Chondromyces</taxon>
    </lineage>
</organism>
<dbReference type="SMART" id="SM00905">
    <property type="entry name" value="FolB"/>
    <property type="match status" value="1"/>
</dbReference>
<evidence type="ECO:0000256" key="7">
    <source>
        <dbReference type="ARBA" id="ARBA00032903"/>
    </source>
</evidence>
<keyword evidence="5" id="KW-0289">Folate biosynthesis</keyword>
<reference evidence="9 10" key="1">
    <citation type="submission" date="2015-07" db="EMBL/GenBank/DDBJ databases">
        <title>Genome analysis of myxobacterium Chondromyces crocatus Cm c5 reveals a high potential for natural compound synthesis and the genetic basis for the loss of fruiting body formation.</title>
        <authorList>
            <person name="Zaburannyi N."/>
            <person name="Bunk B."/>
            <person name="Maier J."/>
            <person name="Overmann J."/>
            <person name="Mueller R."/>
        </authorList>
    </citation>
    <scope>NUCLEOTIDE SEQUENCE [LARGE SCALE GENOMIC DNA]</scope>
    <source>
        <strain evidence="9 10">Cm c5</strain>
    </source>
</reference>
<dbReference type="Proteomes" id="UP000067626">
    <property type="component" value="Chromosome"/>
</dbReference>
<dbReference type="AlphaFoldDB" id="A0A0K1ER88"/>
<comment type="pathway">
    <text evidence="2">Cofactor biosynthesis; tetrahydrofolate biosynthesis; 2-amino-4-hydroxy-6-hydroxymethyl-7,8-dihydropteridine diphosphate from 7,8-dihydroneopterin triphosphate: step 3/4.</text>
</comment>
<dbReference type="GO" id="GO:0004150">
    <property type="term" value="F:dihydroneopterin aldolase activity"/>
    <property type="evidence" value="ECO:0007669"/>
    <property type="project" value="UniProtKB-EC"/>
</dbReference>
<evidence type="ECO:0000256" key="1">
    <source>
        <dbReference type="ARBA" id="ARBA00001353"/>
    </source>
</evidence>
<evidence type="ECO:0000313" key="9">
    <source>
        <dbReference type="EMBL" id="AKT43339.1"/>
    </source>
</evidence>
<evidence type="ECO:0000256" key="4">
    <source>
        <dbReference type="ARBA" id="ARBA00013043"/>
    </source>
</evidence>
<name>A0A0K1ER88_CHOCO</name>
<dbReference type="EMBL" id="CP012159">
    <property type="protein sequence ID" value="AKT43339.1"/>
    <property type="molecule type" value="Genomic_DNA"/>
</dbReference>
<dbReference type="InterPro" id="IPR006156">
    <property type="entry name" value="Dihydroneopterin_aldolase"/>
</dbReference>
<evidence type="ECO:0000256" key="2">
    <source>
        <dbReference type="ARBA" id="ARBA00005013"/>
    </source>
</evidence>
<proteinExistence type="inferred from homology"/>
<evidence type="ECO:0000256" key="6">
    <source>
        <dbReference type="ARBA" id="ARBA00023239"/>
    </source>
</evidence>
<sequence length="137" mass="15263">MPRGGLRWYARPVTSIETYRIFLEGIRFRAKHGVSRAERDLPQDFVVHLKVELPVSSLPPTDSRARVFDYDRLATLVVEAGTSTSYKLLEILGERIIDRILENTPAVAVTVQVKKFGPPTSASVDAVAIELTGRRGD</sequence>
<dbReference type="PANTHER" id="PTHR42844:SF1">
    <property type="entry name" value="DIHYDRONEOPTERIN ALDOLASE 1-RELATED"/>
    <property type="match status" value="1"/>
</dbReference>
<evidence type="ECO:0000256" key="5">
    <source>
        <dbReference type="ARBA" id="ARBA00022909"/>
    </source>
</evidence>
<evidence type="ECO:0000313" key="10">
    <source>
        <dbReference type="Proteomes" id="UP000067626"/>
    </source>
</evidence>
<comment type="similarity">
    <text evidence="3">Belongs to the DHNA family.</text>
</comment>
<dbReference type="PANTHER" id="PTHR42844">
    <property type="entry name" value="DIHYDRONEOPTERIN ALDOLASE 1-RELATED"/>
    <property type="match status" value="1"/>
</dbReference>
<keyword evidence="6" id="KW-0456">Lyase</keyword>
<comment type="catalytic activity">
    <reaction evidence="1">
        <text>7,8-dihydroneopterin = 6-hydroxymethyl-7,8-dihydropterin + glycolaldehyde</text>
        <dbReference type="Rhea" id="RHEA:10540"/>
        <dbReference type="ChEBI" id="CHEBI:17001"/>
        <dbReference type="ChEBI" id="CHEBI:17071"/>
        <dbReference type="ChEBI" id="CHEBI:44841"/>
        <dbReference type="EC" id="4.1.2.25"/>
    </reaction>
</comment>
<dbReference type="EC" id="4.1.2.25" evidence="4"/>
<protein>
    <recommendedName>
        <fullName evidence="4">dihydroneopterin aldolase</fullName>
        <ecNumber evidence="4">4.1.2.25</ecNumber>
    </recommendedName>
    <alternativeName>
        <fullName evidence="7">7,8-dihydroneopterin aldolase</fullName>
    </alternativeName>
</protein>
<dbReference type="InterPro" id="IPR006157">
    <property type="entry name" value="FolB_dom"/>
</dbReference>
<dbReference type="InterPro" id="IPR043133">
    <property type="entry name" value="GTP-CH-I_C/QueF"/>
</dbReference>
<dbReference type="GO" id="GO:0005737">
    <property type="term" value="C:cytoplasm"/>
    <property type="evidence" value="ECO:0007669"/>
    <property type="project" value="TreeGrafter"/>
</dbReference>
<evidence type="ECO:0000259" key="8">
    <source>
        <dbReference type="SMART" id="SM00905"/>
    </source>
</evidence>
<evidence type="ECO:0000256" key="3">
    <source>
        <dbReference type="ARBA" id="ARBA00005708"/>
    </source>
</evidence>
<dbReference type="Pfam" id="PF02152">
    <property type="entry name" value="FolB"/>
    <property type="match status" value="1"/>
</dbReference>
<dbReference type="SUPFAM" id="SSF55620">
    <property type="entry name" value="Tetrahydrobiopterin biosynthesis enzymes-like"/>
    <property type="match status" value="1"/>
</dbReference>
<dbReference type="STRING" id="52.CMC5_075710"/>